<feature type="transmembrane region" description="Helical" evidence="9">
    <location>
        <begin position="12"/>
        <end position="32"/>
    </location>
</feature>
<accession>A0A2S7FEY3</accession>
<comment type="caution">
    <text evidence="11">The sequence shown here is derived from an EMBL/GenBank/DDBJ whole genome shotgun (WGS) entry which is preliminary data.</text>
</comment>
<dbReference type="AlphaFoldDB" id="A0A2S7FEY3"/>
<evidence type="ECO:0000256" key="4">
    <source>
        <dbReference type="ARBA" id="ARBA00022692"/>
    </source>
</evidence>
<feature type="transmembrane region" description="Helical" evidence="9">
    <location>
        <begin position="287"/>
        <end position="309"/>
    </location>
</feature>
<reference evidence="11 12" key="1">
    <citation type="submission" date="2016-01" db="EMBL/GenBank/DDBJ databases">
        <title>Characterization of the Clostridium difficile lineages that are prevalent in Hong Kong and China.</title>
        <authorList>
            <person name="Kwok J.S.-L."/>
            <person name="Lam W.-Y."/>
            <person name="Ip M."/>
            <person name="Chan T.-F."/>
            <person name="Hawkey P.M."/>
            <person name="Tsui S.K.-W."/>
        </authorList>
    </citation>
    <scope>NUCLEOTIDE SEQUENCE [LARGE SCALE GENOMIC DNA]</scope>
    <source>
        <strain evidence="11 12">300064</strain>
    </source>
</reference>
<dbReference type="SMART" id="SM00283">
    <property type="entry name" value="MA"/>
    <property type="match status" value="1"/>
</dbReference>
<dbReference type="PROSITE" id="PS50111">
    <property type="entry name" value="CHEMOTAXIS_TRANSDUC_2"/>
    <property type="match status" value="1"/>
</dbReference>
<evidence type="ECO:0000313" key="11">
    <source>
        <dbReference type="EMBL" id="PPV17692.1"/>
    </source>
</evidence>
<protein>
    <submittedName>
        <fullName evidence="11">Chemotaxis protein</fullName>
    </submittedName>
</protein>
<evidence type="ECO:0000259" key="10">
    <source>
        <dbReference type="PROSITE" id="PS50111"/>
    </source>
</evidence>
<evidence type="ECO:0000256" key="6">
    <source>
        <dbReference type="ARBA" id="ARBA00023136"/>
    </source>
</evidence>
<proteinExistence type="predicted"/>
<dbReference type="Pfam" id="PF02743">
    <property type="entry name" value="dCache_1"/>
    <property type="match status" value="1"/>
</dbReference>
<keyword evidence="7 8" id="KW-0807">Transducer</keyword>
<dbReference type="Gene3D" id="3.30.450.20">
    <property type="entry name" value="PAS domain"/>
    <property type="match status" value="1"/>
</dbReference>
<keyword evidence="2" id="KW-1003">Cell membrane</keyword>
<dbReference type="GO" id="GO:0005886">
    <property type="term" value="C:plasma membrane"/>
    <property type="evidence" value="ECO:0007669"/>
    <property type="project" value="UniProtKB-SubCell"/>
</dbReference>
<evidence type="ECO:0000256" key="3">
    <source>
        <dbReference type="ARBA" id="ARBA00022500"/>
    </source>
</evidence>
<dbReference type="RefSeq" id="WP_043665836.1">
    <property type="nucleotide sequence ID" value="NZ_JSEG01000019.1"/>
</dbReference>
<dbReference type="InterPro" id="IPR004089">
    <property type="entry name" value="MCPsignal_dom"/>
</dbReference>
<dbReference type="CDD" id="cd12912">
    <property type="entry name" value="PDC2_MCP_like"/>
    <property type="match status" value="1"/>
</dbReference>
<evidence type="ECO:0000256" key="8">
    <source>
        <dbReference type="PROSITE-ProRule" id="PRU00284"/>
    </source>
</evidence>
<name>A0A2S7FEY3_CLOBU</name>
<evidence type="ECO:0000256" key="9">
    <source>
        <dbReference type="SAM" id="Phobius"/>
    </source>
</evidence>
<evidence type="ECO:0000256" key="7">
    <source>
        <dbReference type="ARBA" id="ARBA00023224"/>
    </source>
</evidence>
<dbReference type="CDD" id="cd18773">
    <property type="entry name" value="PDC1_HK_sensor"/>
    <property type="match status" value="1"/>
</dbReference>
<evidence type="ECO:0000256" key="5">
    <source>
        <dbReference type="ARBA" id="ARBA00022989"/>
    </source>
</evidence>
<keyword evidence="6 9" id="KW-0472">Membrane</keyword>
<dbReference type="GO" id="GO:0007165">
    <property type="term" value="P:signal transduction"/>
    <property type="evidence" value="ECO:0007669"/>
    <property type="project" value="UniProtKB-KW"/>
</dbReference>
<comment type="subcellular location">
    <subcellularLocation>
        <location evidence="1">Cell membrane</location>
        <topology evidence="1">Multi-pass membrane protein</topology>
    </subcellularLocation>
</comment>
<feature type="domain" description="Methyl-accepting transducer" evidence="10">
    <location>
        <begin position="368"/>
        <end position="633"/>
    </location>
</feature>
<dbReference type="Pfam" id="PF00015">
    <property type="entry name" value="MCPsignal"/>
    <property type="match status" value="1"/>
</dbReference>
<keyword evidence="5 9" id="KW-1133">Transmembrane helix</keyword>
<dbReference type="Proteomes" id="UP000238081">
    <property type="component" value="Unassembled WGS sequence"/>
</dbReference>
<sequence length="669" mass="75276">MNKFLKNTGNRIMLFIITLVIGICFISSYLSYYKTKDNILSTAYETLTARTNDSSSSIEREFYYRNEQLNNLASLPEIKSMDWNIQQPVLLQEAEKWKFDNIFVMDASGYGYYPDTSEIKDQSNEDFFLKMKKEGSFITEPFIKEDEKKSITTMVTPIKNDSGEIVGYLCGTIDLTDINNIVQSIKFGHDGYAFLLNENGNFIAHNDMNLVFEKVNFKQNFNSSNDEKSDQILENVFKNITSKETNVEELKLKDSDIFVSYTEVKNTPWSLCIVASNDEVFSGVNKLAFQQVILAIIFAVIGIVISIFIRKFLSRKIKDIEEYAEELSLYNLAYRNNTTTNDDFGQVVKRLNFGVDVLNSTINQVKVNSEEISESSSDIDSMIDEISLDLEHAAATTEEISATMQQCNASLQEVNRITDKINERSKDSDKKAKDSLVLAKTIENEASLIHSETINSKHSIEETYEKCKDKLERALDRISIVESISTMSNSILEISEETNLLSLNASIEAARAGEHGKGFAIVAEEVRKLSEESASTVNTIQKNIDSAIKAVKDLSSSSRELLTVVEKDILTDYEKLINVTLSYKNTGDNVKEMAYDFSSTSNDVSKAMNEISVSINELAEAISVVTDSSVTIADNMNSINNKKDNIVKNSKENKSKSSNLSEIVNKFKL</sequence>
<dbReference type="EMBL" id="LRDH01000002">
    <property type="protein sequence ID" value="PPV17692.1"/>
    <property type="molecule type" value="Genomic_DNA"/>
</dbReference>
<dbReference type="Gene3D" id="1.10.287.950">
    <property type="entry name" value="Methyl-accepting chemotaxis protein"/>
    <property type="match status" value="1"/>
</dbReference>
<evidence type="ECO:0000313" key="12">
    <source>
        <dbReference type="Proteomes" id="UP000238081"/>
    </source>
</evidence>
<dbReference type="InterPro" id="IPR029151">
    <property type="entry name" value="Sensor-like_sf"/>
</dbReference>
<dbReference type="GO" id="GO:0006935">
    <property type="term" value="P:chemotaxis"/>
    <property type="evidence" value="ECO:0007669"/>
    <property type="project" value="UniProtKB-KW"/>
</dbReference>
<keyword evidence="4 9" id="KW-0812">Transmembrane</keyword>
<dbReference type="PANTHER" id="PTHR32089:SF112">
    <property type="entry name" value="LYSOZYME-LIKE PROTEIN-RELATED"/>
    <property type="match status" value="1"/>
</dbReference>
<gene>
    <name evidence="11" type="ORF">AWN73_06725</name>
</gene>
<evidence type="ECO:0000256" key="1">
    <source>
        <dbReference type="ARBA" id="ARBA00004651"/>
    </source>
</evidence>
<organism evidence="11 12">
    <name type="scientific">Clostridium butyricum</name>
    <dbReference type="NCBI Taxonomy" id="1492"/>
    <lineage>
        <taxon>Bacteria</taxon>
        <taxon>Bacillati</taxon>
        <taxon>Bacillota</taxon>
        <taxon>Clostridia</taxon>
        <taxon>Eubacteriales</taxon>
        <taxon>Clostridiaceae</taxon>
        <taxon>Clostridium</taxon>
    </lineage>
</organism>
<dbReference type="SUPFAM" id="SSF103190">
    <property type="entry name" value="Sensory domain-like"/>
    <property type="match status" value="1"/>
</dbReference>
<evidence type="ECO:0000256" key="2">
    <source>
        <dbReference type="ARBA" id="ARBA00022475"/>
    </source>
</evidence>
<keyword evidence="3" id="KW-0145">Chemotaxis</keyword>
<dbReference type="SUPFAM" id="SSF58104">
    <property type="entry name" value="Methyl-accepting chemotaxis protein (MCP) signaling domain"/>
    <property type="match status" value="1"/>
</dbReference>
<dbReference type="PANTHER" id="PTHR32089">
    <property type="entry name" value="METHYL-ACCEPTING CHEMOTAXIS PROTEIN MCPB"/>
    <property type="match status" value="1"/>
</dbReference>
<dbReference type="InterPro" id="IPR033479">
    <property type="entry name" value="dCache_1"/>
</dbReference>